<name>A0AAD1XU40_EUPCR</name>
<dbReference type="SUPFAM" id="SSF88713">
    <property type="entry name" value="Glycoside hydrolase/deacetylase"/>
    <property type="match status" value="1"/>
</dbReference>
<evidence type="ECO:0000259" key="9">
    <source>
        <dbReference type="SMART" id="SM00872"/>
    </source>
</evidence>
<keyword evidence="11" id="KW-1185">Reference proteome</keyword>
<keyword evidence="7" id="KW-0326">Glycosidase</keyword>
<keyword evidence="5" id="KW-0862">Zinc</keyword>
<dbReference type="InterPro" id="IPR037094">
    <property type="entry name" value="Glyco_hydro_38_cen_sf"/>
</dbReference>
<dbReference type="InterPro" id="IPR011013">
    <property type="entry name" value="Gal_mutarotase_sf_dom"/>
</dbReference>
<evidence type="ECO:0000256" key="4">
    <source>
        <dbReference type="ARBA" id="ARBA00022801"/>
    </source>
</evidence>
<dbReference type="InterPro" id="IPR011330">
    <property type="entry name" value="Glyco_hydro/deAcase_b/a-brl"/>
</dbReference>
<dbReference type="Pfam" id="PF07748">
    <property type="entry name" value="Glyco_hydro_38C"/>
    <property type="match status" value="1"/>
</dbReference>
<dbReference type="GO" id="GO:0006013">
    <property type="term" value="P:mannose metabolic process"/>
    <property type="evidence" value="ECO:0007669"/>
    <property type="project" value="InterPro"/>
</dbReference>
<evidence type="ECO:0000256" key="8">
    <source>
        <dbReference type="SAM" id="SignalP"/>
    </source>
</evidence>
<dbReference type="InterPro" id="IPR050843">
    <property type="entry name" value="Glycosyl_Hydrlase_38"/>
</dbReference>
<keyword evidence="3" id="KW-0479">Metal-binding</keyword>
<dbReference type="SMART" id="SM00872">
    <property type="entry name" value="Alpha-mann_mid"/>
    <property type="match status" value="1"/>
</dbReference>
<dbReference type="Gene3D" id="2.60.40.1360">
    <property type="match status" value="1"/>
</dbReference>
<dbReference type="Pfam" id="PF09261">
    <property type="entry name" value="Alpha-mann_mid"/>
    <property type="match status" value="1"/>
</dbReference>
<dbReference type="SUPFAM" id="SSF88688">
    <property type="entry name" value="Families 57/38 glycoside transferase middle domain"/>
    <property type="match status" value="1"/>
</dbReference>
<comment type="cofactor">
    <cofactor evidence="1">
        <name>Zn(2+)</name>
        <dbReference type="ChEBI" id="CHEBI:29105"/>
    </cofactor>
</comment>
<evidence type="ECO:0000256" key="6">
    <source>
        <dbReference type="ARBA" id="ARBA00023157"/>
    </source>
</evidence>
<dbReference type="Proteomes" id="UP001295684">
    <property type="component" value="Unassembled WGS sequence"/>
</dbReference>
<dbReference type="InterPro" id="IPR011682">
    <property type="entry name" value="Glyco_hydro_38_C"/>
</dbReference>
<comment type="caution">
    <text evidence="10">The sequence shown here is derived from an EMBL/GenBank/DDBJ whole genome shotgun (WGS) entry which is preliminary data.</text>
</comment>
<dbReference type="InterPro" id="IPR028995">
    <property type="entry name" value="Glyco_hydro_57/38_cen_sf"/>
</dbReference>
<evidence type="ECO:0000256" key="1">
    <source>
        <dbReference type="ARBA" id="ARBA00001947"/>
    </source>
</evidence>
<keyword evidence="6" id="KW-1015">Disulfide bond</keyword>
<gene>
    <name evidence="10" type="ORF">ECRASSUSDP1_LOCUS19645</name>
</gene>
<feature type="signal peptide" evidence="8">
    <location>
        <begin position="1"/>
        <end position="16"/>
    </location>
</feature>
<dbReference type="InterPro" id="IPR000602">
    <property type="entry name" value="Glyco_hydro_38_N"/>
</dbReference>
<dbReference type="InterPro" id="IPR027291">
    <property type="entry name" value="Glyco_hydro_38_N_sf"/>
</dbReference>
<evidence type="ECO:0000256" key="5">
    <source>
        <dbReference type="ARBA" id="ARBA00022833"/>
    </source>
</evidence>
<protein>
    <recommendedName>
        <fullName evidence="9">Glycoside hydrolase family 38 central domain-containing protein</fullName>
    </recommendedName>
</protein>
<dbReference type="FunFam" id="1.20.1270.50:FF:000002">
    <property type="entry name" value="Alpha-mannosidase"/>
    <property type="match status" value="1"/>
</dbReference>
<dbReference type="Gene3D" id="2.70.98.30">
    <property type="entry name" value="Golgi alpha-mannosidase II, domain 4"/>
    <property type="match status" value="1"/>
</dbReference>
<evidence type="ECO:0000313" key="11">
    <source>
        <dbReference type="Proteomes" id="UP001295684"/>
    </source>
</evidence>
<dbReference type="SUPFAM" id="SSF74650">
    <property type="entry name" value="Galactose mutarotase-like"/>
    <property type="match status" value="1"/>
</dbReference>
<organism evidence="10 11">
    <name type="scientific">Euplotes crassus</name>
    <dbReference type="NCBI Taxonomy" id="5936"/>
    <lineage>
        <taxon>Eukaryota</taxon>
        <taxon>Sar</taxon>
        <taxon>Alveolata</taxon>
        <taxon>Ciliophora</taxon>
        <taxon>Intramacronucleata</taxon>
        <taxon>Spirotrichea</taxon>
        <taxon>Hypotrichia</taxon>
        <taxon>Euplotida</taxon>
        <taxon>Euplotidae</taxon>
        <taxon>Moneuplotes</taxon>
    </lineage>
</organism>
<dbReference type="GO" id="GO:0004559">
    <property type="term" value="F:alpha-mannosidase activity"/>
    <property type="evidence" value="ECO:0007669"/>
    <property type="project" value="InterPro"/>
</dbReference>
<dbReference type="InterPro" id="IPR015341">
    <property type="entry name" value="Glyco_hydro_38_cen"/>
</dbReference>
<dbReference type="PANTHER" id="PTHR11607:SF3">
    <property type="entry name" value="LYSOSOMAL ALPHA-MANNOSIDASE"/>
    <property type="match status" value="1"/>
</dbReference>
<dbReference type="Gene3D" id="3.20.110.10">
    <property type="entry name" value="Glycoside hydrolase 38, N terminal domain"/>
    <property type="match status" value="1"/>
</dbReference>
<evidence type="ECO:0000256" key="3">
    <source>
        <dbReference type="ARBA" id="ARBA00022723"/>
    </source>
</evidence>
<reference evidence="10" key="1">
    <citation type="submission" date="2023-07" db="EMBL/GenBank/DDBJ databases">
        <authorList>
            <consortium name="AG Swart"/>
            <person name="Singh M."/>
            <person name="Singh A."/>
            <person name="Seah K."/>
            <person name="Emmerich C."/>
        </authorList>
    </citation>
    <scope>NUCLEOTIDE SEQUENCE</scope>
    <source>
        <strain evidence="10">DP1</strain>
    </source>
</reference>
<accession>A0AAD1XU40</accession>
<evidence type="ECO:0000256" key="2">
    <source>
        <dbReference type="ARBA" id="ARBA00009792"/>
    </source>
</evidence>
<dbReference type="GO" id="GO:0030246">
    <property type="term" value="F:carbohydrate binding"/>
    <property type="evidence" value="ECO:0007669"/>
    <property type="project" value="InterPro"/>
</dbReference>
<dbReference type="Pfam" id="PF01074">
    <property type="entry name" value="Glyco_hydro_38N"/>
    <property type="match status" value="1"/>
</dbReference>
<keyword evidence="4" id="KW-0378">Hydrolase</keyword>
<evidence type="ECO:0000256" key="7">
    <source>
        <dbReference type="ARBA" id="ARBA00023295"/>
    </source>
</evidence>
<dbReference type="PANTHER" id="PTHR11607">
    <property type="entry name" value="ALPHA-MANNOSIDASE"/>
    <property type="match status" value="1"/>
</dbReference>
<dbReference type="AlphaFoldDB" id="A0AAD1XU40"/>
<dbReference type="GO" id="GO:0046872">
    <property type="term" value="F:metal ion binding"/>
    <property type="evidence" value="ECO:0007669"/>
    <property type="project" value="UniProtKB-KW"/>
</dbReference>
<dbReference type="EMBL" id="CAMPGE010019956">
    <property type="protein sequence ID" value="CAI2378250.1"/>
    <property type="molecule type" value="Genomic_DNA"/>
</dbReference>
<keyword evidence="8" id="KW-0732">Signal</keyword>
<dbReference type="Gene3D" id="1.20.1270.50">
    <property type="entry name" value="Glycoside hydrolase family 38, central domain"/>
    <property type="match status" value="2"/>
</dbReference>
<proteinExistence type="inferred from homology"/>
<feature type="domain" description="Glycoside hydrolase family 38 central" evidence="9">
    <location>
        <begin position="364"/>
        <end position="441"/>
    </location>
</feature>
<comment type="similarity">
    <text evidence="2">Belongs to the glycosyl hydrolase 38 family.</text>
</comment>
<evidence type="ECO:0000313" key="10">
    <source>
        <dbReference type="EMBL" id="CAI2378250.1"/>
    </source>
</evidence>
<sequence length="991" mass="114936">MKVIILVILLLGLVLSGPVTMDRDTDHGHGDEFYNKLRAEEGQKKLKIHIVPHSHEDVGWKLTPDEYFSGFDWSIKPGASQYVLSTMYDALMDHPDRKFTWVESYFFERWWYYQSEEVQNNVRQLIKEKRLVFANGGWSMSDEATLHYEDFINNMKAGHDFLKREFDYKPTVGWQIDTFGHQSATAGLFAEMGFSSWFIARADIQDKKSRLANKEMEYLWRPFNKSLGARSEIFTHFTYQHYDPPQGFNYNDAATDDPVVGDILLETYNLDERAEKFRDYLLHMSQHYKTENLFVLFGDDFGFANSQRFFKSLDLIMDYMNEIYDDMELFYSTPYDYIDALQSEDIEWPVKYDDHLPYSDETNAYWTGFYTSRTSIKGYIRESSQDLNSQSIFLAMDYLINGAQTFSAFDDHYKQLGVSCHHDAITGTENQKVANYYMKTLHKTHSKFKEQFAKSFENIFKTGLENLSMCKLKNSTFVDCPTKDFDQEMVIVILNEVNERSEEKSEEFTTGQISYNIAKVPIPHSQITVFDDEDMEVESDIICENEDGTDCTLYFRADVSSFTAKIFTLKKISQPSHLLSTSKKEIQAGNQQLVINSIDEEGVHLEFTNSEENTEQLTLAYKYYDSYDWIIGQKSGAYVFRPYYKEKRPENYNTFLRQEVFDGKLLKQIKLLGDEVDTILTLTDGDDFVKVESYLKGIPKTPTGREVVLSLKVKDFNNNKVFYTDTMGLEMQKRVLNYRSSWDLKVDQPISGNYYPINHAIAIKDQDKIFEVLNDRSQGGSSLENGEIEIMIQRRTYKDDSRGVHEALNEVNPESPDERGISIDTTHYFRIYSSLTERSMRQNSRIMQKNIDVPLTFLFGTKSTPSLNTLKLTQFSEVLDLPPQIKAVFLPEHDGTLFLRLENILDLFSASDSAIVDVEAMAAHLGLFMGLRVESVVEVSNTGLYSMAEMQEVKLHWKGEDYTSKPVSYESDPSKVELEPQRIRSFRLTFT</sequence>
<feature type="chain" id="PRO_5042051393" description="Glycoside hydrolase family 38 central domain-containing protein" evidence="8">
    <location>
        <begin position="17"/>
        <end position="991"/>
    </location>
</feature>